<name>A0ACB7Z1T0_9ERIC</name>
<protein>
    <submittedName>
        <fullName evidence="1">Uncharacterized protein</fullName>
    </submittedName>
</protein>
<dbReference type="Proteomes" id="UP000828048">
    <property type="component" value="Chromosome 4"/>
</dbReference>
<keyword evidence="2" id="KW-1185">Reference proteome</keyword>
<organism evidence="1 2">
    <name type="scientific">Vaccinium darrowii</name>
    <dbReference type="NCBI Taxonomy" id="229202"/>
    <lineage>
        <taxon>Eukaryota</taxon>
        <taxon>Viridiplantae</taxon>
        <taxon>Streptophyta</taxon>
        <taxon>Embryophyta</taxon>
        <taxon>Tracheophyta</taxon>
        <taxon>Spermatophyta</taxon>
        <taxon>Magnoliopsida</taxon>
        <taxon>eudicotyledons</taxon>
        <taxon>Gunneridae</taxon>
        <taxon>Pentapetalae</taxon>
        <taxon>asterids</taxon>
        <taxon>Ericales</taxon>
        <taxon>Ericaceae</taxon>
        <taxon>Vaccinioideae</taxon>
        <taxon>Vaccinieae</taxon>
        <taxon>Vaccinium</taxon>
    </lineage>
</organism>
<accession>A0ACB7Z1T0</accession>
<comment type="caution">
    <text evidence="1">The sequence shown here is derived from an EMBL/GenBank/DDBJ whole genome shotgun (WGS) entry which is preliminary data.</text>
</comment>
<reference evidence="1 2" key="1">
    <citation type="journal article" date="2021" name="Hortic Res">
        <title>High-quality reference genome and annotation aids understanding of berry development for evergreen blueberry (Vaccinium darrowii).</title>
        <authorList>
            <person name="Yu J."/>
            <person name="Hulse-Kemp A.M."/>
            <person name="Babiker E."/>
            <person name="Staton M."/>
        </authorList>
    </citation>
    <scope>NUCLEOTIDE SEQUENCE [LARGE SCALE GENOMIC DNA]</scope>
    <source>
        <strain evidence="2">cv. NJ 8807/NJ 8810</strain>
        <tissue evidence="1">Young leaf</tissue>
    </source>
</reference>
<gene>
    <name evidence="1" type="ORF">Vadar_001944</name>
</gene>
<proteinExistence type="predicted"/>
<dbReference type="EMBL" id="CM037154">
    <property type="protein sequence ID" value="KAH7859502.1"/>
    <property type="molecule type" value="Genomic_DNA"/>
</dbReference>
<evidence type="ECO:0000313" key="2">
    <source>
        <dbReference type="Proteomes" id="UP000828048"/>
    </source>
</evidence>
<evidence type="ECO:0000313" key="1">
    <source>
        <dbReference type="EMBL" id="KAH7859502.1"/>
    </source>
</evidence>
<sequence>MDLHTRLTVTMDMNRVLRLTAKGPASYASTTSIIQRISSGLSFHCERCNFDLDPHCATSLTAIKRSCANLPRKVDRSPHHEHSDRCQKHTLTLLDHLPHELESPFGSKQSESELDDRSRYSKFLGITKGFAYACSKCSDCFDVRCTMEKSKPHKHPIAFFNTTSNKLNCEICRRSLHTPFFRCEECNFNIHVSCVPILPQIVKHRCHRHILSLRYSPIKYYPDEDENAEFYCNVCEELTDLFDPTYYCVDCHFVSHVHCAFSEEMHVLVEEWSLPFKLEESLSSADEATGASVEEHEAEGSRSSRNCCSLIELDEEIAELDGKIKRQETELSAMRKTKEELETRRASTEFWNYLDNGNILIS</sequence>